<dbReference type="Proteomes" id="UP000789860">
    <property type="component" value="Unassembled WGS sequence"/>
</dbReference>
<proteinExistence type="predicted"/>
<accession>A0ACA9JYG5</accession>
<protein>
    <submittedName>
        <fullName evidence="1">796_t:CDS:1</fullName>
    </submittedName>
</protein>
<gene>
    <name evidence="1" type="ORF">SCALOS_LOCUS578</name>
</gene>
<dbReference type="EMBL" id="CAJVPM010000285">
    <property type="protein sequence ID" value="CAG8440379.1"/>
    <property type="molecule type" value="Genomic_DNA"/>
</dbReference>
<comment type="caution">
    <text evidence="1">The sequence shown here is derived from an EMBL/GenBank/DDBJ whole genome shotgun (WGS) entry which is preliminary data.</text>
</comment>
<evidence type="ECO:0000313" key="2">
    <source>
        <dbReference type="Proteomes" id="UP000789860"/>
    </source>
</evidence>
<name>A0ACA9JYG5_9GLOM</name>
<keyword evidence="2" id="KW-1185">Reference proteome</keyword>
<organism evidence="1 2">
    <name type="scientific">Scutellospora calospora</name>
    <dbReference type="NCBI Taxonomy" id="85575"/>
    <lineage>
        <taxon>Eukaryota</taxon>
        <taxon>Fungi</taxon>
        <taxon>Fungi incertae sedis</taxon>
        <taxon>Mucoromycota</taxon>
        <taxon>Glomeromycotina</taxon>
        <taxon>Glomeromycetes</taxon>
        <taxon>Diversisporales</taxon>
        <taxon>Gigasporaceae</taxon>
        <taxon>Scutellospora</taxon>
    </lineage>
</organism>
<evidence type="ECO:0000313" key="1">
    <source>
        <dbReference type="EMBL" id="CAG8440379.1"/>
    </source>
</evidence>
<reference evidence="1" key="1">
    <citation type="submission" date="2021-06" db="EMBL/GenBank/DDBJ databases">
        <authorList>
            <person name="Kallberg Y."/>
            <person name="Tangrot J."/>
            <person name="Rosling A."/>
        </authorList>
    </citation>
    <scope>NUCLEOTIDE SEQUENCE</scope>
    <source>
        <strain evidence="1">AU212A</strain>
    </source>
</reference>
<sequence>MSNKYSKKKSQSSKNNITTEINQIDIDDVVNNNTLNAHLSLMTKFKALEHKNNDIDKIFLLHAKKRYILWLELLNNTYKIWNENNQKHVDKYSKKIWEENTKEP</sequence>